<evidence type="ECO:0000256" key="7">
    <source>
        <dbReference type="SAM" id="SignalP"/>
    </source>
</evidence>
<reference evidence="8" key="1">
    <citation type="submission" date="2022-01" db="EMBL/GenBank/DDBJ databases">
        <title>Genome sequencing of Zunongwangia sp. M21534 genome.</title>
        <authorList>
            <person name="Chen Y."/>
            <person name="Dong C."/>
            <person name="Shao Z."/>
        </authorList>
    </citation>
    <scope>NUCLEOTIDE SEQUENCE</scope>
    <source>
        <strain evidence="8">MCCC M21534</strain>
    </source>
</reference>
<name>A0A9X2CPT9_9FLAO</name>
<proteinExistence type="predicted"/>
<evidence type="ECO:0000256" key="5">
    <source>
        <dbReference type="PIRSR" id="PIRSR031924-50"/>
    </source>
</evidence>
<dbReference type="NCBIfam" id="NF042991">
    <property type="entry name" value="alk_phos_PafA"/>
    <property type="match status" value="1"/>
</dbReference>
<accession>A0A9X2CPT9</accession>
<dbReference type="SUPFAM" id="SSF53649">
    <property type="entry name" value="Alkaline phosphatase-like"/>
    <property type="match status" value="1"/>
</dbReference>
<protein>
    <submittedName>
        <fullName evidence="8">Alkaline phosphatase family protein</fullName>
    </submittedName>
</protein>
<feature type="chain" id="PRO_5040828392" evidence="7">
    <location>
        <begin position="20"/>
        <end position="547"/>
    </location>
</feature>
<feature type="active site" description="Phosphothreonine intermediate" evidence="5">
    <location>
        <position position="79"/>
    </location>
</feature>
<dbReference type="InterPro" id="IPR002591">
    <property type="entry name" value="Phosphodiest/P_Trfase"/>
</dbReference>
<dbReference type="AlphaFoldDB" id="A0A9X2CPT9"/>
<dbReference type="CDD" id="cd16016">
    <property type="entry name" value="AP-SPAP"/>
    <property type="match status" value="1"/>
</dbReference>
<feature type="binding site" evidence="6">
    <location>
        <begin position="161"/>
        <end position="163"/>
    </location>
    <ligand>
        <name>substrate</name>
    </ligand>
</feature>
<keyword evidence="9" id="KW-1185">Reference proteome</keyword>
<dbReference type="GO" id="GO:0004035">
    <property type="term" value="F:alkaline phosphatase activity"/>
    <property type="evidence" value="ECO:0007669"/>
    <property type="project" value="InterPro"/>
</dbReference>
<feature type="binding site" evidence="6">
    <location>
        <position position="100"/>
    </location>
    <ligand>
        <name>substrate</name>
    </ligand>
</feature>
<dbReference type="InterPro" id="IPR017850">
    <property type="entry name" value="Alkaline_phosphatase_core_sf"/>
</dbReference>
<dbReference type="RefSeq" id="WP_249603268.1">
    <property type="nucleotide sequence ID" value="NZ_JAKHSK010000045.1"/>
</dbReference>
<dbReference type="PANTHER" id="PTHR10151">
    <property type="entry name" value="ECTONUCLEOTIDE PYROPHOSPHATASE/PHOSPHODIESTERASE"/>
    <property type="match status" value="1"/>
</dbReference>
<dbReference type="InterPro" id="IPR026263">
    <property type="entry name" value="Alkaline_phosphatase_prok"/>
</dbReference>
<dbReference type="Pfam" id="PF01663">
    <property type="entry name" value="Phosphodiest"/>
    <property type="match status" value="1"/>
</dbReference>
<keyword evidence="3 7" id="KW-0732">Signal</keyword>
<dbReference type="Gene3D" id="3.40.720.10">
    <property type="entry name" value="Alkaline Phosphatase, subunit A"/>
    <property type="match status" value="1"/>
</dbReference>
<dbReference type="Gene3D" id="3.30.1360.150">
    <property type="match status" value="1"/>
</dbReference>
<evidence type="ECO:0000313" key="9">
    <source>
        <dbReference type="Proteomes" id="UP001139521"/>
    </source>
</evidence>
<evidence type="ECO:0000256" key="3">
    <source>
        <dbReference type="ARBA" id="ARBA00022729"/>
    </source>
</evidence>
<evidence type="ECO:0000256" key="6">
    <source>
        <dbReference type="PIRSR" id="PIRSR031924-51"/>
    </source>
</evidence>
<dbReference type="Proteomes" id="UP001139521">
    <property type="component" value="Unassembled WGS sequence"/>
</dbReference>
<evidence type="ECO:0000256" key="1">
    <source>
        <dbReference type="ARBA" id="ARBA00022553"/>
    </source>
</evidence>
<evidence type="ECO:0000256" key="2">
    <source>
        <dbReference type="ARBA" id="ARBA00022723"/>
    </source>
</evidence>
<dbReference type="EMBL" id="JAKHSK010000045">
    <property type="protein sequence ID" value="MCL6220574.1"/>
    <property type="molecule type" value="Genomic_DNA"/>
</dbReference>
<keyword evidence="2 4" id="KW-0479">Metal-binding</keyword>
<organism evidence="8 9">
    <name type="scientific">Zunongwangia pacifica</name>
    <dbReference type="NCBI Taxonomy" id="2911062"/>
    <lineage>
        <taxon>Bacteria</taxon>
        <taxon>Pseudomonadati</taxon>
        <taxon>Bacteroidota</taxon>
        <taxon>Flavobacteriia</taxon>
        <taxon>Flavobacteriales</taxon>
        <taxon>Flavobacteriaceae</taxon>
        <taxon>Zunongwangia</taxon>
    </lineage>
</organism>
<dbReference type="GO" id="GO:0046872">
    <property type="term" value="F:metal ion binding"/>
    <property type="evidence" value="ECO:0007669"/>
    <property type="project" value="UniProtKB-KW"/>
</dbReference>
<keyword evidence="1 5" id="KW-0597">Phosphoprotein</keyword>
<feature type="signal peptide" evidence="7">
    <location>
        <begin position="1"/>
        <end position="19"/>
    </location>
</feature>
<gene>
    <name evidence="8" type="ORF">L1967_19960</name>
</gene>
<comment type="caution">
    <text evidence="8">The sequence shown here is derived from an EMBL/GenBank/DDBJ whole genome shotgun (WGS) entry which is preliminary data.</text>
</comment>
<dbReference type="PIRSF" id="PIRSF031924">
    <property type="entry name" value="Pi-irrepressible_AP"/>
    <property type="match status" value="1"/>
</dbReference>
<evidence type="ECO:0000256" key="4">
    <source>
        <dbReference type="PIRNR" id="PIRNR031924"/>
    </source>
</evidence>
<sequence length="547" mass="60839">MKRIFSAAFMLLIAFSSKAQTSQNNANKPKLVVGIVVDQMRYDYLNKFWDKYEEGGFKRIIKNGFNFKNNHYNYAPTYTGPGHTSVWTGTSPMNHGIIGNDWFDKFTGEMVYCAQDDEVASVGTKTNAGKMSPHRMQTTTLTDQNRLHTQFRGKTIGISIKDRGAILPAGHTANAAYWYSGGDDGKFISSTYYMEELPKWVQKFNKSGKADSYLKEWNTLYDIETYTESGADENAFEGGFRGKEKATFPYDLKKLSKENGNYSIIPQTPYGDDITLDFALAAIKAEDLGQDEDTDILALSFSSTDKVGHNFGVNSKEVEDTYLRLDKNISDLLAYLDENIGEGNYTIFLTADHAGGHVGGYLNSVKIPTGNLDYGKLKKDFTDFATEQFGDGLIKNVSNDQIFLDYDYMANEDLNPADVETKIEHFLIQQPGVYKVYTRTELQSNNFSNGIGYLVQNGFNQKRSGDIMIVEHPGSGYGRGSTHGSVFNYDTHTPLLFFGAGVPHGETFERSEIVDIAPTMAALLGIEYPNGTSGKPLAIMLDKASAE</sequence>
<dbReference type="PANTHER" id="PTHR10151:SF120">
    <property type="entry name" value="BIS(5'-ADENOSYL)-TRIPHOSPHATASE"/>
    <property type="match status" value="1"/>
</dbReference>
<evidence type="ECO:0000313" key="8">
    <source>
        <dbReference type="EMBL" id="MCL6220574.1"/>
    </source>
</evidence>